<gene>
    <name evidence="2" type="ORF">P4O66_003551</name>
</gene>
<evidence type="ECO:0000313" key="3">
    <source>
        <dbReference type="Proteomes" id="UP001239994"/>
    </source>
</evidence>
<organism evidence="2 3">
    <name type="scientific">Electrophorus voltai</name>
    <dbReference type="NCBI Taxonomy" id="2609070"/>
    <lineage>
        <taxon>Eukaryota</taxon>
        <taxon>Metazoa</taxon>
        <taxon>Chordata</taxon>
        <taxon>Craniata</taxon>
        <taxon>Vertebrata</taxon>
        <taxon>Euteleostomi</taxon>
        <taxon>Actinopterygii</taxon>
        <taxon>Neopterygii</taxon>
        <taxon>Teleostei</taxon>
        <taxon>Ostariophysi</taxon>
        <taxon>Gymnotiformes</taxon>
        <taxon>Gymnotoidei</taxon>
        <taxon>Gymnotidae</taxon>
        <taxon>Electrophorus</taxon>
    </lineage>
</organism>
<evidence type="ECO:0000313" key="2">
    <source>
        <dbReference type="EMBL" id="KAK1804849.1"/>
    </source>
</evidence>
<feature type="region of interest" description="Disordered" evidence="1">
    <location>
        <begin position="1"/>
        <end position="61"/>
    </location>
</feature>
<evidence type="ECO:0000256" key="1">
    <source>
        <dbReference type="SAM" id="MobiDB-lite"/>
    </source>
</evidence>
<protein>
    <recommendedName>
        <fullName evidence="4">Retrotransposon gag domain-containing protein</fullName>
    </recommendedName>
</protein>
<name>A0AAD8ZTA9_9TELE</name>
<dbReference type="Proteomes" id="UP001239994">
    <property type="component" value="Unassembled WGS sequence"/>
</dbReference>
<proteinExistence type="predicted"/>
<comment type="caution">
    <text evidence="2">The sequence shown here is derived from an EMBL/GenBank/DDBJ whole genome shotgun (WGS) entry which is preliminary data.</text>
</comment>
<evidence type="ECO:0008006" key="4">
    <source>
        <dbReference type="Google" id="ProtNLM"/>
    </source>
</evidence>
<reference evidence="2" key="1">
    <citation type="submission" date="2023-03" db="EMBL/GenBank/DDBJ databases">
        <title>Electrophorus voltai genome.</title>
        <authorList>
            <person name="Bian C."/>
        </authorList>
    </citation>
    <scope>NUCLEOTIDE SEQUENCE</scope>
    <source>
        <strain evidence="2">CB-2022</strain>
        <tissue evidence="2">Muscle</tissue>
    </source>
</reference>
<accession>A0AAD8ZTA9</accession>
<dbReference type="EMBL" id="JAROKS010000003">
    <property type="protein sequence ID" value="KAK1804849.1"/>
    <property type="molecule type" value="Genomic_DNA"/>
</dbReference>
<dbReference type="AlphaFoldDB" id="A0AAD8ZTA9"/>
<sequence length="266" mass="29716">MPKAQRARRRPRASRITQVASSEALLSDKDAPPPEAKSSRAYVPTPKPCAGKRQRHQYQNQDSRRYLGWRGTLPARLDPGTVLWEIRQGKCTAADYVQEFHTVATGSGWSETALKTMFCRGLSLGLQTELTYRRELTTLSKIIKLAITIDNLRRTHQPLQRAPHPRTFVLEDSNDGSGEVPEPTTIPINPPAPVKIDREPAHAIHALLDSQRRNGTLQYLVGLRSNHGFLGLMSWIPLCLRTSTLLTLIVRALMAMVGECGMCIHV</sequence>
<feature type="compositionally biased region" description="Basic residues" evidence="1">
    <location>
        <begin position="1"/>
        <end position="13"/>
    </location>
</feature>
<keyword evidence="3" id="KW-1185">Reference proteome</keyword>